<protein>
    <submittedName>
        <fullName evidence="1">Uncharacterized protein</fullName>
    </submittedName>
</protein>
<sequence>MVSLGSRESEAPIVPGNHCWKAYPFLLCIRGGKIFAGSHSRPCGDMERNLGRRRGASDRCIGASLLRNPLLTRRRKRAWFGGGRRESCSHSVCAAICILQSSQS</sequence>
<keyword evidence="2" id="KW-1185">Reference proteome</keyword>
<dbReference type="Proteomes" id="UP001305647">
    <property type="component" value="Unassembled WGS sequence"/>
</dbReference>
<reference evidence="1" key="1">
    <citation type="journal article" date="2023" name="Mol. Phylogenet. Evol.">
        <title>Genome-scale phylogeny and comparative genomics of the fungal order Sordariales.</title>
        <authorList>
            <person name="Hensen N."/>
            <person name="Bonometti L."/>
            <person name="Westerberg I."/>
            <person name="Brannstrom I.O."/>
            <person name="Guillou S."/>
            <person name="Cros-Aarteil S."/>
            <person name="Calhoun S."/>
            <person name="Haridas S."/>
            <person name="Kuo A."/>
            <person name="Mondo S."/>
            <person name="Pangilinan J."/>
            <person name="Riley R."/>
            <person name="LaButti K."/>
            <person name="Andreopoulos B."/>
            <person name="Lipzen A."/>
            <person name="Chen C."/>
            <person name="Yan M."/>
            <person name="Daum C."/>
            <person name="Ng V."/>
            <person name="Clum A."/>
            <person name="Steindorff A."/>
            <person name="Ohm R.A."/>
            <person name="Martin F."/>
            <person name="Silar P."/>
            <person name="Natvig D.O."/>
            <person name="Lalanne C."/>
            <person name="Gautier V."/>
            <person name="Ament-Velasquez S.L."/>
            <person name="Kruys A."/>
            <person name="Hutchinson M.I."/>
            <person name="Powell A.J."/>
            <person name="Barry K."/>
            <person name="Miller A.N."/>
            <person name="Grigoriev I.V."/>
            <person name="Debuchy R."/>
            <person name="Gladieux P."/>
            <person name="Hiltunen Thoren M."/>
            <person name="Johannesson H."/>
        </authorList>
    </citation>
    <scope>NUCLEOTIDE SEQUENCE</scope>
    <source>
        <strain evidence="1">CBS 757.83</strain>
    </source>
</reference>
<reference evidence="1" key="2">
    <citation type="submission" date="2023-05" db="EMBL/GenBank/DDBJ databases">
        <authorList>
            <consortium name="Lawrence Berkeley National Laboratory"/>
            <person name="Steindorff A."/>
            <person name="Hensen N."/>
            <person name="Bonometti L."/>
            <person name="Westerberg I."/>
            <person name="Brannstrom I.O."/>
            <person name="Guillou S."/>
            <person name="Cros-Aarteil S."/>
            <person name="Calhoun S."/>
            <person name="Haridas S."/>
            <person name="Kuo A."/>
            <person name="Mondo S."/>
            <person name="Pangilinan J."/>
            <person name="Riley R."/>
            <person name="Labutti K."/>
            <person name="Andreopoulos B."/>
            <person name="Lipzen A."/>
            <person name="Chen C."/>
            <person name="Yanf M."/>
            <person name="Daum C."/>
            <person name="Ng V."/>
            <person name="Clum A."/>
            <person name="Ohm R."/>
            <person name="Martin F."/>
            <person name="Silar P."/>
            <person name="Natvig D."/>
            <person name="Lalanne C."/>
            <person name="Gautier V."/>
            <person name="Ament-Velasquez S.L."/>
            <person name="Kruys A."/>
            <person name="Hutchinson M.I."/>
            <person name="Powell A.J."/>
            <person name="Barry K."/>
            <person name="Miller A.N."/>
            <person name="Grigoriev I.V."/>
            <person name="Debuchy R."/>
            <person name="Gladieux P."/>
            <person name="Thoren M.H."/>
            <person name="Johannesson H."/>
        </authorList>
    </citation>
    <scope>NUCLEOTIDE SEQUENCE</scope>
    <source>
        <strain evidence="1">CBS 757.83</strain>
    </source>
</reference>
<evidence type="ECO:0000313" key="1">
    <source>
        <dbReference type="EMBL" id="KAK4104091.1"/>
    </source>
</evidence>
<dbReference type="EMBL" id="MU863627">
    <property type="protein sequence ID" value="KAK4104091.1"/>
    <property type="molecule type" value="Genomic_DNA"/>
</dbReference>
<name>A0AAN6Q712_9PEZI</name>
<gene>
    <name evidence="1" type="ORF">N658DRAFT_242075</name>
</gene>
<organism evidence="1 2">
    <name type="scientific">Parathielavia hyrcaniae</name>
    <dbReference type="NCBI Taxonomy" id="113614"/>
    <lineage>
        <taxon>Eukaryota</taxon>
        <taxon>Fungi</taxon>
        <taxon>Dikarya</taxon>
        <taxon>Ascomycota</taxon>
        <taxon>Pezizomycotina</taxon>
        <taxon>Sordariomycetes</taxon>
        <taxon>Sordariomycetidae</taxon>
        <taxon>Sordariales</taxon>
        <taxon>Chaetomiaceae</taxon>
        <taxon>Parathielavia</taxon>
    </lineage>
</organism>
<comment type="caution">
    <text evidence="1">The sequence shown here is derived from an EMBL/GenBank/DDBJ whole genome shotgun (WGS) entry which is preliminary data.</text>
</comment>
<accession>A0AAN6Q712</accession>
<proteinExistence type="predicted"/>
<evidence type="ECO:0000313" key="2">
    <source>
        <dbReference type="Proteomes" id="UP001305647"/>
    </source>
</evidence>
<dbReference type="AlphaFoldDB" id="A0AAN6Q712"/>